<dbReference type="GO" id="GO:0006310">
    <property type="term" value="P:DNA recombination"/>
    <property type="evidence" value="ECO:0007669"/>
    <property type="project" value="UniProtKB-KW"/>
</dbReference>
<evidence type="ECO:0000256" key="2">
    <source>
        <dbReference type="ARBA" id="ARBA00005690"/>
    </source>
</evidence>
<dbReference type="PANTHER" id="PTHR47165">
    <property type="entry name" value="OS03G0429900 PROTEIN"/>
    <property type="match status" value="1"/>
</dbReference>
<dbReference type="Pfam" id="PF04057">
    <property type="entry name" value="Rep-A_N"/>
    <property type="match status" value="1"/>
</dbReference>
<dbReference type="KEGG" id="mng:MNEG_11842"/>
<dbReference type="OrthoDB" id="1751331at2759"/>
<dbReference type="SUPFAM" id="SSF50249">
    <property type="entry name" value="Nucleic acid-binding proteins"/>
    <property type="match status" value="3"/>
</dbReference>
<dbReference type="InterPro" id="IPR004365">
    <property type="entry name" value="NA-bd_OB_tRNA"/>
</dbReference>
<evidence type="ECO:0000313" key="13">
    <source>
        <dbReference type="EMBL" id="KIY96118.1"/>
    </source>
</evidence>
<evidence type="ECO:0000259" key="12">
    <source>
        <dbReference type="Pfam" id="PF16900"/>
    </source>
</evidence>
<comment type="subcellular location">
    <subcellularLocation>
        <location evidence="1">Nucleus</location>
    </subcellularLocation>
</comment>
<keyword evidence="6" id="KW-0862">Zinc</keyword>
<dbReference type="InterPro" id="IPR012340">
    <property type="entry name" value="NA-bd_OB-fold"/>
</dbReference>
<evidence type="ECO:0000256" key="1">
    <source>
        <dbReference type="ARBA" id="ARBA00004123"/>
    </source>
</evidence>
<organism evidence="13 14">
    <name type="scientific">Monoraphidium neglectum</name>
    <dbReference type="NCBI Taxonomy" id="145388"/>
    <lineage>
        <taxon>Eukaryota</taxon>
        <taxon>Viridiplantae</taxon>
        <taxon>Chlorophyta</taxon>
        <taxon>core chlorophytes</taxon>
        <taxon>Chlorophyceae</taxon>
        <taxon>CS clade</taxon>
        <taxon>Sphaeropleales</taxon>
        <taxon>Selenastraceae</taxon>
        <taxon>Monoraphidium</taxon>
    </lineage>
</organism>
<keyword evidence="5" id="KW-0863">Zinc-finger</keyword>
<keyword evidence="8" id="KW-0233">DNA recombination</keyword>
<dbReference type="Pfam" id="PF01336">
    <property type="entry name" value="tRNA_anti-codon"/>
    <property type="match status" value="1"/>
</dbReference>
<accession>A0A0D2KJX2</accession>
<feature type="domain" description="OB" evidence="10">
    <location>
        <begin position="140"/>
        <end position="216"/>
    </location>
</feature>
<keyword evidence="4" id="KW-0479">Metal-binding</keyword>
<dbReference type="CDD" id="cd04474">
    <property type="entry name" value="RPA1_DBD_A"/>
    <property type="match status" value="1"/>
</dbReference>
<feature type="domain" description="Replication factor-A protein 1 N-terminal" evidence="11">
    <location>
        <begin position="7"/>
        <end position="83"/>
    </location>
</feature>
<dbReference type="FunFam" id="2.40.50.140:FF:000064">
    <property type="entry name" value="Replication protein A subunit"/>
    <property type="match status" value="1"/>
</dbReference>
<dbReference type="InterPro" id="IPR007199">
    <property type="entry name" value="Rep_factor-A_N"/>
</dbReference>
<keyword evidence="3" id="KW-0235">DNA replication</keyword>
<evidence type="ECO:0000256" key="6">
    <source>
        <dbReference type="ARBA" id="ARBA00022833"/>
    </source>
</evidence>
<dbReference type="CDD" id="cd04475">
    <property type="entry name" value="RPA1_DBD_B"/>
    <property type="match status" value="1"/>
</dbReference>
<dbReference type="Pfam" id="PF16900">
    <property type="entry name" value="REPA_OB_2"/>
    <property type="match status" value="1"/>
</dbReference>
<evidence type="ECO:0000313" key="14">
    <source>
        <dbReference type="Proteomes" id="UP000054498"/>
    </source>
</evidence>
<dbReference type="Gene3D" id="2.40.50.140">
    <property type="entry name" value="Nucleic acid-binding proteins"/>
    <property type="match status" value="3"/>
</dbReference>
<evidence type="ECO:0000256" key="9">
    <source>
        <dbReference type="ARBA" id="ARBA00023242"/>
    </source>
</evidence>
<name>A0A0D2KJX2_9CHLO</name>
<evidence type="ECO:0000256" key="7">
    <source>
        <dbReference type="ARBA" id="ARBA00023125"/>
    </source>
</evidence>
<sequence>MDGPPPLSAGCLQAALTSDFAVGMPVLLQVLDVQRVQPKNDTGSGQARIKLVVSDGVHKCMALLASQLKDLADNGQVQQGTIIEAGGGYGALRSAAGPPGGGYGMGGGGGGPIQRADDARVVPISALNPYQGRWTIKARCTHKGDVRTYNNQRGGGRMFSFDLLDKEGGEIRVTAWNDQVDLFFGVVQPGGVYLLSKGSLKPKNARFNSTRHDFEIFMERTSTLQAVAENEAADIPHIQYHFTKLAEIERMDAQTVIDVIGIVHQVSAPARITRRDGTDTDKRSVQLKDDSGATIELTLWDKHVAHPGQALEDAVGGQGRCPVLACKGVRVGDFNGKNLSTINSSTLTLDPPDLQEGRILRHW</sequence>
<evidence type="ECO:0000256" key="8">
    <source>
        <dbReference type="ARBA" id="ARBA00023172"/>
    </source>
</evidence>
<dbReference type="GO" id="GO:0003677">
    <property type="term" value="F:DNA binding"/>
    <property type="evidence" value="ECO:0007669"/>
    <property type="project" value="UniProtKB-KW"/>
</dbReference>
<keyword evidence="14" id="KW-1185">Reference proteome</keyword>
<dbReference type="GO" id="GO:0006260">
    <property type="term" value="P:DNA replication"/>
    <property type="evidence" value="ECO:0007669"/>
    <property type="project" value="UniProtKB-KW"/>
</dbReference>
<evidence type="ECO:0000256" key="5">
    <source>
        <dbReference type="ARBA" id="ARBA00022771"/>
    </source>
</evidence>
<dbReference type="Proteomes" id="UP000054498">
    <property type="component" value="Unassembled WGS sequence"/>
</dbReference>
<evidence type="ECO:0000259" key="10">
    <source>
        <dbReference type="Pfam" id="PF01336"/>
    </source>
</evidence>
<dbReference type="InterPro" id="IPR031657">
    <property type="entry name" value="REPA_OB_2"/>
</dbReference>
<keyword evidence="9" id="KW-0539">Nucleus</keyword>
<dbReference type="RefSeq" id="XP_013895138.1">
    <property type="nucleotide sequence ID" value="XM_014039684.1"/>
</dbReference>
<dbReference type="PANTHER" id="PTHR47165:SF4">
    <property type="entry name" value="OS03G0429900 PROTEIN"/>
    <property type="match status" value="1"/>
</dbReference>
<evidence type="ECO:0000259" key="11">
    <source>
        <dbReference type="Pfam" id="PF04057"/>
    </source>
</evidence>
<evidence type="ECO:0000256" key="4">
    <source>
        <dbReference type="ARBA" id="ARBA00022723"/>
    </source>
</evidence>
<gene>
    <name evidence="13" type="ORF">MNEG_11842</name>
</gene>
<proteinExistence type="inferred from homology"/>
<dbReference type="GeneID" id="25729145"/>
<feature type="domain" description="Replication protein A OB" evidence="12">
    <location>
        <begin position="245"/>
        <end position="349"/>
    </location>
</feature>
<reference evidence="13 14" key="1">
    <citation type="journal article" date="2013" name="BMC Genomics">
        <title>Reconstruction of the lipid metabolism for the microalga Monoraphidium neglectum from its genome sequence reveals characteristics suitable for biofuel production.</title>
        <authorList>
            <person name="Bogen C."/>
            <person name="Al-Dilaimi A."/>
            <person name="Albersmeier A."/>
            <person name="Wichmann J."/>
            <person name="Grundmann M."/>
            <person name="Rupp O."/>
            <person name="Lauersen K.J."/>
            <person name="Blifernez-Klassen O."/>
            <person name="Kalinowski J."/>
            <person name="Goesmann A."/>
            <person name="Mussgnug J.H."/>
            <person name="Kruse O."/>
        </authorList>
    </citation>
    <scope>NUCLEOTIDE SEQUENCE [LARGE SCALE GENOMIC DNA]</scope>
    <source>
        <strain evidence="13 14">SAG 48.87</strain>
    </source>
</reference>
<dbReference type="GO" id="GO:0005634">
    <property type="term" value="C:nucleus"/>
    <property type="evidence" value="ECO:0007669"/>
    <property type="project" value="UniProtKB-SubCell"/>
</dbReference>
<dbReference type="STRING" id="145388.A0A0D2KJX2"/>
<dbReference type="FunFam" id="2.40.50.140:FF:000041">
    <property type="entry name" value="Replication protein A subunit"/>
    <property type="match status" value="1"/>
</dbReference>
<dbReference type="EMBL" id="KK103152">
    <property type="protein sequence ID" value="KIY96118.1"/>
    <property type="molecule type" value="Genomic_DNA"/>
</dbReference>
<dbReference type="GO" id="GO:0008270">
    <property type="term" value="F:zinc ion binding"/>
    <property type="evidence" value="ECO:0007669"/>
    <property type="project" value="UniProtKB-KW"/>
</dbReference>
<dbReference type="AlphaFoldDB" id="A0A0D2KJX2"/>
<keyword evidence="7 13" id="KW-0238">DNA-binding</keyword>
<protein>
    <submittedName>
        <fullName evidence="13">Replication protein A DNA-binding subunit</fullName>
    </submittedName>
</protein>
<comment type="similarity">
    <text evidence="2">Belongs to the replication factor A protein 1 family.</text>
</comment>
<evidence type="ECO:0000256" key="3">
    <source>
        <dbReference type="ARBA" id="ARBA00022705"/>
    </source>
</evidence>